<evidence type="ECO:0000256" key="7">
    <source>
        <dbReference type="ARBA" id="ARBA00023004"/>
    </source>
</evidence>
<name>A0ABU5NAB9_9RICK</name>
<keyword evidence="12" id="KW-1003">Cell membrane</keyword>
<dbReference type="InterPro" id="IPR003780">
    <property type="entry name" value="COX15/CtaA_fam"/>
</dbReference>
<keyword evidence="4 12" id="KW-0479">Metal-binding</keyword>
<feature type="transmembrane region" description="Helical" evidence="12">
    <location>
        <begin position="199"/>
        <end position="221"/>
    </location>
</feature>
<keyword evidence="6 12" id="KW-0560">Oxidoreductase</keyword>
<evidence type="ECO:0000256" key="12">
    <source>
        <dbReference type="HAMAP-Rule" id="MF_01665"/>
    </source>
</evidence>
<sequence length="343" mass="38908">MNSRSDKHNKIISIWLCMMCFLIVLMIFIGGFTRLTEAGLSITEWNPVSGILPPLNENSWNIEFGKYKHSPEYQNINFGMSLAEFKSIYLIEFIHRIAGRITGLLYVIPLLIFLLKGYIKPNEVGIYCVGLVLFLSQGVMGWYMVKSGLVLDPHVSHYRLAAHLFLAVLLYTLFFWQFMKSKLDIILFPSAVSVSLEKVLCKLAIIVLLLQIVLGAFVAGLDAGLVYNQFPLMGERFVPDELKISTLTWTSFSDPIFVQFVHRMTAYLLSVIIVIFCIKGWKIANKKFSLVLGYIFMALVIQVLLGILTLVYNVPMELALLHQFGAVVLLSCLIWAYFLLNNA</sequence>
<feature type="binding site" description="axial binding residue" evidence="12">
    <location>
        <position position="322"/>
    </location>
    <ligand>
        <name>heme</name>
        <dbReference type="ChEBI" id="CHEBI:30413"/>
    </ligand>
    <ligandPart>
        <name>Fe</name>
        <dbReference type="ChEBI" id="CHEBI:18248"/>
    </ligandPart>
</feature>
<dbReference type="HAMAP" id="MF_01665">
    <property type="entry name" value="HemeA_synth_type2"/>
    <property type="match status" value="1"/>
</dbReference>
<evidence type="ECO:0000256" key="4">
    <source>
        <dbReference type="ARBA" id="ARBA00022723"/>
    </source>
</evidence>
<evidence type="ECO:0000256" key="9">
    <source>
        <dbReference type="ARBA" id="ARBA00023136"/>
    </source>
</evidence>
<reference evidence="13 14" key="1">
    <citation type="submission" date="2023-03" db="EMBL/GenBank/DDBJ databases">
        <title>Host association and intracellularity evolved multiple times independently in the Rickettsiales.</title>
        <authorList>
            <person name="Castelli M."/>
            <person name="Nardi T."/>
            <person name="Gammuto L."/>
            <person name="Bellinzona G."/>
            <person name="Sabaneyeva E."/>
            <person name="Potekhin A."/>
            <person name="Serra V."/>
            <person name="Petroni G."/>
            <person name="Sassera D."/>
        </authorList>
    </citation>
    <scope>NUCLEOTIDE SEQUENCE [LARGE SCALE GENOMIC DNA]</scope>
    <source>
        <strain evidence="13 14">Sr 2-6</strain>
    </source>
</reference>
<comment type="caution">
    <text evidence="13">The sequence shown here is derived from an EMBL/GenBank/DDBJ whole genome shotgun (WGS) entry which is preliminary data.</text>
</comment>
<comment type="similarity">
    <text evidence="12">Belongs to the COX15/CtaA family. Type 2 subfamily.</text>
</comment>
<evidence type="ECO:0000256" key="1">
    <source>
        <dbReference type="ARBA" id="ARBA00001970"/>
    </source>
</evidence>
<comment type="catalytic activity">
    <reaction evidence="11">
        <text>Fe(II)-heme o + 2 A + H2O = Fe(II)-heme a + 2 AH2</text>
        <dbReference type="Rhea" id="RHEA:63388"/>
        <dbReference type="ChEBI" id="CHEBI:13193"/>
        <dbReference type="ChEBI" id="CHEBI:15377"/>
        <dbReference type="ChEBI" id="CHEBI:17499"/>
        <dbReference type="ChEBI" id="CHEBI:60530"/>
        <dbReference type="ChEBI" id="CHEBI:61715"/>
        <dbReference type="EC" id="1.17.99.9"/>
    </reaction>
    <physiologicalReaction direction="left-to-right" evidence="11">
        <dbReference type="Rhea" id="RHEA:63389"/>
    </physiologicalReaction>
</comment>
<dbReference type="EC" id="1.17.99.9" evidence="12"/>
<accession>A0ABU5NAB9</accession>
<organism evidence="13 14">
    <name type="scientific">Candidatus Megaera venefica</name>
    <dbReference type="NCBI Taxonomy" id="2055910"/>
    <lineage>
        <taxon>Bacteria</taxon>
        <taxon>Pseudomonadati</taxon>
        <taxon>Pseudomonadota</taxon>
        <taxon>Alphaproteobacteria</taxon>
        <taxon>Rickettsiales</taxon>
        <taxon>Rickettsiaceae</taxon>
        <taxon>Candidatus Megaera</taxon>
    </lineage>
</organism>
<protein>
    <recommendedName>
        <fullName evidence="12">Heme A synthase</fullName>
        <shortName evidence="12">HAS</shortName>
        <ecNumber evidence="12">1.17.99.9</ecNumber>
    </recommendedName>
    <alternativeName>
        <fullName evidence="12">Cytochrome aa3-controlling protein</fullName>
    </alternativeName>
</protein>
<evidence type="ECO:0000256" key="11">
    <source>
        <dbReference type="ARBA" id="ARBA00048044"/>
    </source>
</evidence>
<evidence type="ECO:0000256" key="3">
    <source>
        <dbReference type="ARBA" id="ARBA00022692"/>
    </source>
</evidence>
<keyword evidence="3 12" id="KW-0812">Transmembrane</keyword>
<feature type="transmembrane region" description="Helical" evidence="12">
    <location>
        <begin position="12"/>
        <end position="32"/>
    </location>
</feature>
<dbReference type="InterPro" id="IPR023754">
    <property type="entry name" value="HemeA_Synthase_type2"/>
</dbReference>
<evidence type="ECO:0000256" key="6">
    <source>
        <dbReference type="ARBA" id="ARBA00023002"/>
    </source>
</evidence>
<keyword evidence="7 12" id="KW-0408">Iron</keyword>
<feature type="transmembrane region" description="Helical" evidence="12">
    <location>
        <begin position="124"/>
        <end position="145"/>
    </location>
</feature>
<comment type="subunit">
    <text evidence="12">Interacts with CtaB.</text>
</comment>
<evidence type="ECO:0000313" key="14">
    <source>
        <dbReference type="Proteomes" id="UP001291687"/>
    </source>
</evidence>
<keyword evidence="8 12" id="KW-0350">Heme biosynthesis</keyword>
<comment type="function">
    <text evidence="12">Catalyzes the conversion of heme O to heme A by two successive hydroxylations of the methyl group at C8. The first hydroxylation forms heme I, the second hydroxylation results in an unstable dihydroxymethyl group, which spontaneously dehydrates, resulting in the formyl group of heme A.</text>
</comment>
<feature type="transmembrane region" description="Helical" evidence="12">
    <location>
        <begin position="320"/>
        <end position="340"/>
    </location>
</feature>
<evidence type="ECO:0000313" key="13">
    <source>
        <dbReference type="EMBL" id="MEA0970127.1"/>
    </source>
</evidence>
<dbReference type="PANTHER" id="PTHR23289:SF2">
    <property type="entry name" value="CYTOCHROME C OXIDASE ASSEMBLY PROTEIN COX15 HOMOLOG"/>
    <property type="match status" value="1"/>
</dbReference>
<keyword evidence="5 12" id="KW-1133">Transmembrane helix</keyword>
<feature type="transmembrane region" description="Helical" evidence="12">
    <location>
        <begin position="157"/>
        <end position="178"/>
    </location>
</feature>
<proteinExistence type="inferred from homology"/>
<evidence type="ECO:0000256" key="8">
    <source>
        <dbReference type="ARBA" id="ARBA00023133"/>
    </source>
</evidence>
<feature type="transmembrane region" description="Helical" evidence="12">
    <location>
        <begin position="290"/>
        <end position="314"/>
    </location>
</feature>
<evidence type="ECO:0000256" key="5">
    <source>
        <dbReference type="ARBA" id="ARBA00022989"/>
    </source>
</evidence>
<dbReference type="Pfam" id="PF02628">
    <property type="entry name" value="COX15-CtaA"/>
    <property type="match status" value="1"/>
</dbReference>
<feature type="transmembrane region" description="Helical" evidence="12">
    <location>
        <begin position="256"/>
        <end position="278"/>
    </location>
</feature>
<feature type="binding site" description="axial binding residue" evidence="12">
    <location>
        <position position="262"/>
    </location>
    <ligand>
        <name>heme</name>
        <dbReference type="ChEBI" id="CHEBI:30413"/>
    </ligand>
    <ligandPart>
        <name>Fe</name>
        <dbReference type="ChEBI" id="CHEBI:18248"/>
    </ligandPart>
</feature>
<feature type="transmembrane region" description="Helical" evidence="12">
    <location>
        <begin position="97"/>
        <end position="115"/>
    </location>
</feature>
<evidence type="ECO:0000256" key="10">
    <source>
        <dbReference type="ARBA" id="ARBA00044501"/>
    </source>
</evidence>
<evidence type="ECO:0000256" key="2">
    <source>
        <dbReference type="ARBA" id="ARBA00004141"/>
    </source>
</evidence>
<comment type="pathway">
    <text evidence="10 12">Porphyrin-containing compound metabolism; heme A biosynthesis; heme A from heme O: step 1/1.</text>
</comment>
<dbReference type="Proteomes" id="UP001291687">
    <property type="component" value="Unassembled WGS sequence"/>
</dbReference>
<gene>
    <name evidence="12" type="primary">ctaA</name>
    <name evidence="13" type="ORF">Megvenef_00076</name>
</gene>
<keyword evidence="14" id="KW-1185">Reference proteome</keyword>
<comment type="cofactor">
    <cofactor evidence="1 12">
        <name>heme b</name>
        <dbReference type="ChEBI" id="CHEBI:60344"/>
    </cofactor>
</comment>
<keyword evidence="9 12" id="KW-0472">Membrane</keyword>
<dbReference type="EMBL" id="JARJFB010000003">
    <property type="protein sequence ID" value="MEA0970127.1"/>
    <property type="molecule type" value="Genomic_DNA"/>
</dbReference>
<comment type="subcellular location">
    <subcellularLocation>
        <location evidence="12">Cell membrane</location>
        <topology evidence="12">Multi-pass membrane protein</topology>
    </subcellularLocation>
    <subcellularLocation>
        <location evidence="2">Membrane</location>
        <topology evidence="2">Multi-pass membrane protein</topology>
    </subcellularLocation>
</comment>
<dbReference type="PANTHER" id="PTHR23289">
    <property type="entry name" value="CYTOCHROME C OXIDASE ASSEMBLY PROTEIN COX15"/>
    <property type="match status" value="1"/>
</dbReference>